<feature type="transmembrane region" description="Helical" evidence="1">
    <location>
        <begin position="12"/>
        <end position="29"/>
    </location>
</feature>
<gene>
    <name evidence="2" type="ORF">ACERZ8_10580</name>
</gene>
<accession>A0ABW8UT42</accession>
<dbReference type="EMBL" id="JBHDIY010000002">
    <property type="protein sequence ID" value="MFL4470295.1"/>
    <property type="molecule type" value="Genomic_DNA"/>
</dbReference>
<keyword evidence="3" id="KW-1185">Reference proteome</keyword>
<dbReference type="RefSeq" id="WP_407592156.1">
    <property type="nucleotide sequence ID" value="NZ_JBHDIY010000002.1"/>
</dbReference>
<sequence>MTHDTHKLWLKITAVVIGSFAPVMFLGSMEATSGPLQLTLDLLGLPLDGLPVYGDPASRFISAILGGILLGWGVTIWLLQAWVYDSEPEGVRKTVLFALLCWFGLDSAGSVLSGHASNVLFNIAILLVAVGPMWRPATPAPVT</sequence>
<evidence type="ECO:0000313" key="2">
    <source>
        <dbReference type="EMBL" id="MFL4470295.1"/>
    </source>
</evidence>
<feature type="transmembrane region" description="Helical" evidence="1">
    <location>
        <begin position="60"/>
        <end position="83"/>
    </location>
</feature>
<reference evidence="2 3" key="1">
    <citation type="submission" date="2024-08" db="EMBL/GenBank/DDBJ databases">
        <title>Tateyamaria sp. nov., isolated from marine algae.</title>
        <authorList>
            <person name="Choi B.J."/>
            <person name="Kim J.M."/>
            <person name="Lee J.K."/>
            <person name="Choi D.G."/>
            <person name="Bayburt H."/>
            <person name="Baek J.H."/>
            <person name="Han D.M."/>
            <person name="Jeon C.O."/>
        </authorList>
    </citation>
    <scope>NUCLEOTIDE SEQUENCE [LARGE SCALE GENOMIC DNA]</scope>
    <source>
        <strain evidence="2 3">KMU-156</strain>
    </source>
</reference>
<feature type="transmembrane region" description="Helical" evidence="1">
    <location>
        <begin position="95"/>
        <end position="113"/>
    </location>
</feature>
<evidence type="ECO:0000256" key="1">
    <source>
        <dbReference type="SAM" id="Phobius"/>
    </source>
</evidence>
<keyword evidence="1" id="KW-0812">Transmembrane</keyword>
<name>A0ABW8UT42_9RHOB</name>
<proteinExistence type="predicted"/>
<keyword evidence="1" id="KW-0472">Membrane</keyword>
<evidence type="ECO:0000313" key="3">
    <source>
        <dbReference type="Proteomes" id="UP001627408"/>
    </source>
</evidence>
<organism evidence="2 3">
    <name type="scientific">Tateyamaria armeniaca</name>
    <dbReference type="NCBI Taxonomy" id="2518930"/>
    <lineage>
        <taxon>Bacteria</taxon>
        <taxon>Pseudomonadati</taxon>
        <taxon>Pseudomonadota</taxon>
        <taxon>Alphaproteobacteria</taxon>
        <taxon>Rhodobacterales</taxon>
        <taxon>Roseobacteraceae</taxon>
        <taxon>Tateyamaria</taxon>
    </lineage>
</organism>
<comment type="caution">
    <text evidence="2">The sequence shown here is derived from an EMBL/GenBank/DDBJ whole genome shotgun (WGS) entry which is preliminary data.</text>
</comment>
<keyword evidence="1" id="KW-1133">Transmembrane helix</keyword>
<dbReference type="Proteomes" id="UP001627408">
    <property type="component" value="Unassembled WGS sequence"/>
</dbReference>
<protein>
    <submittedName>
        <fullName evidence="2">Uncharacterized protein</fullName>
    </submittedName>
</protein>